<comment type="subcellular location">
    <subcellularLocation>
        <location evidence="5">Cell membrane</location>
        <topology evidence="5">Multi-pass membrane protein</topology>
    </subcellularLocation>
</comment>
<feature type="transmembrane region" description="Helical" evidence="5">
    <location>
        <begin position="216"/>
        <end position="240"/>
    </location>
</feature>
<dbReference type="NCBIfam" id="NF002707">
    <property type="entry name" value="PRK02509.1"/>
    <property type="match status" value="1"/>
</dbReference>
<evidence type="ECO:0000256" key="2">
    <source>
        <dbReference type="ARBA" id="ARBA00022692"/>
    </source>
</evidence>
<protein>
    <recommendedName>
        <fullName evidence="5">UPF0182 protein KME28_10860</fullName>
    </recommendedName>
</protein>
<dbReference type="Pfam" id="PF03699">
    <property type="entry name" value="UPF0182"/>
    <property type="match status" value="1"/>
</dbReference>
<reference evidence="6" key="1">
    <citation type="submission" date="2021-05" db="EMBL/GenBank/DDBJ databases">
        <authorList>
            <person name="Pietrasiak N."/>
            <person name="Ward R."/>
            <person name="Stajich J.E."/>
            <person name="Kurbessoian T."/>
        </authorList>
    </citation>
    <scope>NUCLEOTIDE SEQUENCE</scope>
    <source>
        <strain evidence="6">HA4357-MV3</strain>
    </source>
</reference>
<dbReference type="PANTHER" id="PTHR39344:SF1">
    <property type="entry name" value="UPF0182 PROTEIN SLL1060"/>
    <property type="match status" value="1"/>
</dbReference>
<keyword evidence="1 5" id="KW-1003">Cell membrane</keyword>
<feature type="transmembrane region" description="Helical" evidence="5">
    <location>
        <begin position="50"/>
        <end position="72"/>
    </location>
</feature>
<dbReference type="Proteomes" id="UP000813215">
    <property type="component" value="Unassembled WGS sequence"/>
</dbReference>
<dbReference type="HAMAP" id="MF_01600">
    <property type="entry name" value="UPF0182"/>
    <property type="match status" value="1"/>
</dbReference>
<evidence type="ECO:0000313" key="6">
    <source>
        <dbReference type="EMBL" id="MBW4432206.1"/>
    </source>
</evidence>
<dbReference type="GO" id="GO:0005886">
    <property type="term" value="C:plasma membrane"/>
    <property type="evidence" value="ECO:0007669"/>
    <property type="project" value="UniProtKB-SubCell"/>
</dbReference>
<feature type="transmembrane region" description="Helical" evidence="5">
    <location>
        <begin position="189"/>
        <end position="209"/>
    </location>
</feature>
<evidence type="ECO:0000256" key="5">
    <source>
        <dbReference type="HAMAP-Rule" id="MF_01600"/>
    </source>
</evidence>
<evidence type="ECO:0000313" key="7">
    <source>
        <dbReference type="Proteomes" id="UP000813215"/>
    </source>
</evidence>
<feature type="transmembrane region" description="Helical" evidence="5">
    <location>
        <begin position="309"/>
        <end position="328"/>
    </location>
</feature>
<keyword evidence="4 5" id="KW-0472">Membrane</keyword>
<dbReference type="EMBL" id="JAHHHW010000082">
    <property type="protein sequence ID" value="MBW4432206.1"/>
    <property type="molecule type" value="Genomic_DNA"/>
</dbReference>
<comment type="similarity">
    <text evidence="5">Belongs to the UPF0182 family.</text>
</comment>
<sequence>MNRLFRVIALLLGLWLLLELASRLVAEILWFDEVGYLQEFLLRLQTQVGLWAIAFLISISFLLGNLVIANRLKYRSGKIRRPEREEVGKWGHRDDARSINERFSASPRLFTSASSQTSPRLSIFTSSNLKLHLLLPAVLGLSVLAGLILIYYTQIAFNLWFVNIKLFTLSWQLPPQLKLFLELFDSAEIRLPVVNTGLLLVVVSAILINHQLLLKAIAVLISFLLAFLLSARWVVILKYFQPTSFNSPDPLFNQDISFYVFSLPIWELLKFWLLGLFLYGIVSVVLIYLRSSNSLSEGWFPGFSVPQRLHLNALTSLLMLVIGLHYWLLRYELLYSNRGFNFGASYTEVKVQLPIYTGLSLLAVAIAMYLLWRIYVLSRRKKTRLRPIPFPRQLVYLLVLYLVIAGVSGEILPTIVQRLVVQPNELAQERPYIARTIALTRKAFKLDAINAETFDPRGQLTAADLRANDQTIGNIRLWDTRPLLQTNRQLQQIRPYYKFAGADIDRYTLLRNVQNKTTEYQQTIIAARELDYGDVPEQAQTWINQHLIYTHGYGFTLSPVNLVGPGGLPYYYVKDIGVEDTDSQGALQITTEEIRASIPITQPRIYYGEITNTYVMTGTKTQELDYPSGNENVYNVYDGQGGISIGAMWRRLLFAEYLKDWQMLLTRNFNPQTKLLFRRNIRQRVEAIAPFLRFDSDPYLVAADGGGTTVTGKSTNLYWIIDAYTTSDRYPYSDPGQNPFNYIRNSVKVVVDAYNGTVDFYVADPTDPVITTLGNIFPRMLKPLETIPAALRSHIRYPGDFFSIQSQRLLTYHMIDPQVFYNREDLWEIPTEIYGNEQQSVEPYYLIMKLPQAQKEEFVLLLPFKPNQRANLIAWLAARSDGQNYGKLLLYEFPKQLLVYGTQQIEALINQDPIISQKITLWNREGSKVVQGNLLVIPIEQSLLYVEPLYLEAEQNSLPTFVTVIVAYENKIVMADTLEKAFAAIFQPQQPASPTIIRPVE</sequence>
<dbReference type="AlphaFoldDB" id="A0A9E3LSP1"/>
<dbReference type="PANTHER" id="PTHR39344">
    <property type="entry name" value="UPF0182 PROTEIN SLL1060"/>
    <property type="match status" value="1"/>
</dbReference>
<gene>
    <name evidence="6" type="ORF">KME28_10860</name>
</gene>
<evidence type="ECO:0000256" key="3">
    <source>
        <dbReference type="ARBA" id="ARBA00022989"/>
    </source>
</evidence>
<evidence type="ECO:0000256" key="1">
    <source>
        <dbReference type="ARBA" id="ARBA00022475"/>
    </source>
</evidence>
<keyword evidence="2 5" id="KW-0812">Transmembrane</keyword>
<accession>A0A9E3LSP1</accession>
<organism evidence="6 7">
    <name type="scientific">Pelatocladus maniniholoensis HA4357-MV3</name>
    <dbReference type="NCBI Taxonomy" id="1117104"/>
    <lineage>
        <taxon>Bacteria</taxon>
        <taxon>Bacillati</taxon>
        <taxon>Cyanobacteriota</taxon>
        <taxon>Cyanophyceae</taxon>
        <taxon>Nostocales</taxon>
        <taxon>Nostocaceae</taxon>
        <taxon>Pelatocladus</taxon>
    </lineage>
</organism>
<evidence type="ECO:0000256" key="4">
    <source>
        <dbReference type="ARBA" id="ARBA00023136"/>
    </source>
</evidence>
<feature type="transmembrane region" description="Helical" evidence="5">
    <location>
        <begin position="353"/>
        <end position="372"/>
    </location>
</feature>
<dbReference type="GO" id="GO:0005576">
    <property type="term" value="C:extracellular region"/>
    <property type="evidence" value="ECO:0007669"/>
    <property type="project" value="TreeGrafter"/>
</dbReference>
<comment type="caution">
    <text evidence="6">The sequence shown here is derived from an EMBL/GenBank/DDBJ whole genome shotgun (WGS) entry which is preliminary data.</text>
</comment>
<proteinExistence type="inferred from homology"/>
<reference evidence="6" key="2">
    <citation type="journal article" date="2022" name="Microbiol. Resour. Announc.">
        <title>Metagenome Sequencing to Explore Phylogenomics of Terrestrial Cyanobacteria.</title>
        <authorList>
            <person name="Ward R.D."/>
            <person name="Stajich J.E."/>
            <person name="Johansen J.R."/>
            <person name="Huntemann M."/>
            <person name="Clum A."/>
            <person name="Foster B."/>
            <person name="Foster B."/>
            <person name="Roux S."/>
            <person name="Palaniappan K."/>
            <person name="Varghese N."/>
            <person name="Mukherjee S."/>
            <person name="Reddy T.B.K."/>
            <person name="Daum C."/>
            <person name="Copeland A."/>
            <person name="Chen I.A."/>
            <person name="Ivanova N.N."/>
            <person name="Kyrpides N.C."/>
            <person name="Shapiro N."/>
            <person name="Eloe-Fadrosh E.A."/>
            <person name="Pietrasiak N."/>
        </authorList>
    </citation>
    <scope>NUCLEOTIDE SEQUENCE</scope>
    <source>
        <strain evidence="6">HA4357-MV3</strain>
    </source>
</reference>
<keyword evidence="3 5" id="KW-1133">Transmembrane helix</keyword>
<feature type="transmembrane region" description="Helical" evidence="5">
    <location>
        <begin position="271"/>
        <end position="289"/>
    </location>
</feature>
<dbReference type="InterPro" id="IPR005372">
    <property type="entry name" value="UPF0182"/>
</dbReference>
<name>A0A9E3LSP1_9NOST</name>
<feature type="transmembrane region" description="Helical" evidence="5">
    <location>
        <begin position="393"/>
        <end position="416"/>
    </location>
</feature>
<feature type="transmembrane region" description="Helical" evidence="5">
    <location>
        <begin position="133"/>
        <end position="152"/>
    </location>
</feature>